<evidence type="ECO:0000256" key="1">
    <source>
        <dbReference type="SAM" id="Coils"/>
    </source>
</evidence>
<dbReference type="KEGG" id="fsc:FSU_0076"/>
<dbReference type="AlphaFoldDB" id="D9S4E6"/>
<evidence type="ECO:0000256" key="2">
    <source>
        <dbReference type="SAM" id="MobiDB-lite"/>
    </source>
</evidence>
<dbReference type="HOGENOM" id="CLU_793978_0_0_0"/>
<dbReference type="STRING" id="59374.FSU_0076"/>
<feature type="region of interest" description="Disordered" evidence="2">
    <location>
        <begin position="1"/>
        <end position="160"/>
    </location>
</feature>
<evidence type="ECO:0000313" key="4">
    <source>
        <dbReference type="Proteomes" id="UP000000517"/>
    </source>
</evidence>
<feature type="compositionally biased region" description="Low complexity" evidence="2">
    <location>
        <begin position="23"/>
        <end position="78"/>
    </location>
</feature>
<accession>D9S4E6</accession>
<dbReference type="EMBL" id="CP002158">
    <property type="protein sequence ID" value="ADL24672.1"/>
    <property type="molecule type" value="Genomic_DNA"/>
</dbReference>
<feature type="coiled-coil region" evidence="1">
    <location>
        <begin position="207"/>
        <end position="264"/>
    </location>
</feature>
<sequence>MSSKKTTSKAPAKASTSEKKSAKPAPAKKPAAKVAPAPAKKAASAKAPAKPAVAAKKPAAKAAPAPAKKAAPVKAAPAKPAPAKKPAAKKEEPAKKETTKVVKAAPAPAKKTAPEKKVEPAVEAKAVAKKTPEKEVEKKVVKEPVKEAEKAPEKAPEKVVEKLPKKLKSWKNLNRKKSTVKSDYPYAVLLEGGKKPCKFIMFVEIDEQEERANKKKVTSEMKNLEKKPTSAIRHKISLAEETQEELTERILKELEEQNAAFTREAATQICTRCNKNLVSPEFWVDKHLGYCEECAAILHLGQSKEARKVEYQLGAMGGDSLDEVEDDDIEGPDAADLKEAEEELADFDD</sequence>
<proteinExistence type="predicted"/>
<reference evidence="4" key="1">
    <citation type="submission" date="2010-08" db="EMBL/GenBank/DDBJ databases">
        <title>Complete sequence of Fibrobacter succinogenes subsp. succinogenes S85.</title>
        <authorList>
            <person name="Durkin A.S."/>
            <person name="Nelson K.E."/>
            <person name="Morrison M."/>
            <person name="Forsberg C.W."/>
            <person name="Wilson D.B."/>
            <person name="Russell J.B."/>
            <person name="Cann I.K.O."/>
            <person name="Mackie R.I."/>
            <person name="White B.A."/>
        </authorList>
    </citation>
    <scope>NUCLEOTIDE SEQUENCE [LARGE SCALE GENOMIC DNA]</scope>
    <source>
        <strain evidence="4">ATCC 19169 / S85</strain>
    </source>
</reference>
<dbReference type="PATRIC" id="fig|59374.8.peg.73"/>
<feature type="compositionally biased region" description="Basic and acidic residues" evidence="2">
    <location>
        <begin position="88"/>
        <end position="100"/>
    </location>
</feature>
<feature type="compositionally biased region" description="Low complexity" evidence="2">
    <location>
        <begin position="1"/>
        <end position="15"/>
    </location>
</feature>
<dbReference type="Proteomes" id="UP000000517">
    <property type="component" value="Chromosome"/>
</dbReference>
<gene>
    <name evidence="3" type="ordered locus">FSU_0076</name>
</gene>
<name>D9S4E6_FIBSS</name>
<protein>
    <submittedName>
        <fullName evidence="3">Uncharacterized protein</fullName>
    </submittedName>
</protein>
<evidence type="ECO:0000313" key="3">
    <source>
        <dbReference type="EMBL" id="ADL24672.1"/>
    </source>
</evidence>
<feature type="compositionally biased region" description="Basic and acidic residues" evidence="2">
    <location>
        <begin position="112"/>
        <end position="122"/>
    </location>
</feature>
<dbReference type="RefSeq" id="WP_014544936.1">
    <property type="nucleotide sequence ID" value="NC_017448.1"/>
</dbReference>
<feature type="compositionally biased region" description="Low complexity" evidence="2">
    <location>
        <begin position="101"/>
        <end position="111"/>
    </location>
</feature>
<keyword evidence="1" id="KW-0175">Coiled coil</keyword>
<feature type="compositionally biased region" description="Basic and acidic residues" evidence="2">
    <location>
        <begin position="130"/>
        <end position="160"/>
    </location>
</feature>
<organism evidence="3 4">
    <name type="scientific">Fibrobacter succinogenes (strain ATCC 19169 / S85)</name>
    <dbReference type="NCBI Taxonomy" id="59374"/>
    <lineage>
        <taxon>Bacteria</taxon>
        <taxon>Pseudomonadati</taxon>
        <taxon>Fibrobacterota</taxon>
        <taxon>Fibrobacteria</taxon>
        <taxon>Fibrobacterales</taxon>
        <taxon>Fibrobacteraceae</taxon>
        <taxon>Fibrobacter</taxon>
    </lineage>
</organism>